<dbReference type="OMA" id="QNILWIT"/>
<dbReference type="InterPro" id="IPR027417">
    <property type="entry name" value="P-loop_NTPase"/>
</dbReference>
<proteinExistence type="predicted"/>
<dbReference type="EMBL" id="ABDG02000014">
    <property type="protein sequence ID" value="EHK50243.1"/>
    <property type="molecule type" value="Genomic_DNA"/>
</dbReference>
<gene>
    <name evidence="3" type="ORF">TRIATDRAFT_187897</name>
</gene>
<accession>G9NG31</accession>
<dbReference type="PANTHER" id="PTHR10039">
    <property type="entry name" value="AMELOGENIN"/>
    <property type="match status" value="1"/>
</dbReference>
<dbReference type="SUPFAM" id="SSF52540">
    <property type="entry name" value="P-loop containing nucleoside triphosphate hydrolases"/>
    <property type="match status" value="1"/>
</dbReference>
<dbReference type="OrthoDB" id="538223at2759"/>
<keyword evidence="4" id="KW-1185">Reference proteome</keyword>
<protein>
    <recommendedName>
        <fullName evidence="2">Nephrocystin 3-like N-terminal domain-containing protein</fullName>
    </recommendedName>
</protein>
<evidence type="ECO:0000256" key="1">
    <source>
        <dbReference type="ARBA" id="ARBA00022737"/>
    </source>
</evidence>
<feature type="non-terminal residue" evidence="3">
    <location>
        <position position="1"/>
    </location>
</feature>
<reference evidence="3 4" key="1">
    <citation type="journal article" date="2011" name="Genome Biol.">
        <title>Comparative genome sequence analysis underscores mycoparasitism as the ancestral life style of Trichoderma.</title>
        <authorList>
            <person name="Kubicek C.P."/>
            <person name="Herrera-Estrella A."/>
            <person name="Seidl-Seiboth V."/>
            <person name="Martinez D.A."/>
            <person name="Druzhinina I.S."/>
            <person name="Thon M."/>
            <person name="Zeilinger S."/>
            <person name="Casas-Flores S."/>
            <person name="Horwitz B.A."/>
            <person name="Mukherjee P.K."/>
            <person name="Mukherjee M."/>
            <person name="Kredics L."/>
            <person name="Alcaraz L.D."/>
            <person name="Aerts A."/>
            <person name="Antal Z."/>
            <person name="Atanasova L."/>
            <person name="Cervantes-Badillo M.G."/>
            <person name="Challacombe J."/>
            <person name="Chertkov O."/>
            <person name="McCluskey K."/>
            <person name="Coulpier F."/>
            <person name="Deshpande N."/>
            <person name="von Doehren H."/>
            <person name="Ebbole D.J."/>
            <person name="Esquivel-Naranjo E.U."/>
            <person name="Fekete E."/>
            <person name="Flipphi M."/>
            <person name="Glaser F."/>
            <person name="Gomez-Rodriguez E.Y."/>
            <person name="Gruber S."/>
            <person name="Han C."/>
            <person name="Henrissat B."/>
            <person name="Hermosa R."/>
            <person name="Hernandez-Onate M."/>
            <person name="Karaffa L."/>
            <person name="Kosti I."/>
            <person name="Le Crom S."/>
            <person name="Lindquist E."/>
            <person name="Lucas S."/>
            <person name="Luebeck M."/>
            <person name="Luebeck P.S."/>
            <person name="Margeot A."/>
            <person name="Metz B."/>
            <person name="Misra M."/>
            <person name="Nevalainen H."/>
            <person name="Omann M."/>
            <person name="Packer N."/>
            <person name="Perrone G."/>
            <person name="Uresti-Rivera E.E."/>
            <person name="Salamov A."/>
            <person name="Schmoll M."/>
            <person name="Seiboth B."/>
            <person name="Shapiro H."/>
            <person name="Sukno S."/>
            <person name="Tamayo-Ramos J.A."/>
            <person name="Tisch D."/>
            <person name="Wiest A."/>
            <person name="Wilkinson H.H."/>
            <person name="Zhang M."/>
            <person name="Coutinho P.M."/>
            <person name="Kenerley C.M."/>
            <person name="Monte E."/>
            <person name="Baker S.E."/>
            <person name="Grigoriev I.V."/>
        </authorList>
    </citation>
    <scope>NUCLEOTIDE SEQUENCE [LARGE SCALE GENOMIC DNA]</scope>
    <source>
        <strain evidence="4">ATCC 20476 / IMI 206040</strain>
    </source>
</reference>
<evidence type="ECO:0000259" key="2">
    <source>
        <dbReference type="Pfam" id="PF24883"/>
    </source>
</evidence>
<evidence type="ECO:0000313" key="3">
    <source>
        <dbReference type="EMBL" id="EHK50243.1"/>
    </source>
</evidence>
<dbReference type="Proteomes" id="UP000005426">
    <property type="component" value="Unassembled WGS sequence"/>
</dbReference>
<organism evidence="3 4">
    <name type="scientific">Hypocrea atroviridis (strain ATCC 20476 / IMI 206040)</name>
    <name type="common">Trichoderma atroviride</name>
    <dbReference type="NCBI Taxonomy" id="452589"/>
    <lineage>
        <taxon>Eukaryota</taxon>
        <taxon>Fungi</taxon>
        <taxon>Dikarya</taxon>
        <taxon>Ascomycota</taxon>
        <taxon>Pezizomycotina</taxon>
        <taxon>Sordariomycetes</taxon>
        <taxon>Hypocreomycetidae</taxon>
        <taxon>Hypocreales</taxon>
        <taxon>Hypocreaceae</taxon>
        <taxon>Trichoderma</taxon>
    </lineage>
</organism>
<sequence>LAAFSGAVKLDDWDQYMKEIQNAETCLDNRIEQFEKREERERKNQLQTNKTRNACLNALGVPDPRYDRKRILRDKGGLVTSCCDWIRPQQENLSFFDWLGDPAQNILWITGKAGKGKTMLMCDLIQWLEETSHNKPLFYFFCEIWKTQTTDYSATAIRGLIYAIVSENEQLTQLTDPFLYLLRI</sequence>
<dbReference type="AlphaFoldDB" id="G9NG31"/>
<dbReference type="Pfam" id="PF24883">
    <property type="entry name" value="NPHP3_N"/>
    <property type="match status" value="1"/>
</dbReference>
<dbReference type="HOGENOM" id="CLU_1471581_0_0_1"/>
<dbReference type="PANTHER" id="PTHR10039:SF17">
    <property type="entry name" value="FUNGAL STAND N-TERMINAL GOODBYE DOMAIN-CONTAINING PROTEIN-RELATED"/>
    <property type="match status" value="1"/>
</dbReference>
<name>G9NG31_HYPAI</name>
<evidence type="ECO:0000313" key="4">
    <source>
        <dbReference type="Proteomes" id="UP000005426"/>
    </source>
</evidence>
<dbReference type="STRING" id="452589.G9NG31"/>
<dbReference type="Gene3D" id="3.40.50.300">
    <property type="entry name" value="P-loop containing nucleotide triphosphate hydrolases"/>
    <property type="match status" value="1"/>
</dbReference>
<dbReference type="InterPro" id="IPR056884">
    <property type="entry name" value="NPHP3-like_N"/>
</dbReference>
<keyword evidence="1" id="KW-0677">Repeat</keyword>
<feature type="domain" description="Nephrocystin 3-like N-terminal" evidence="2">
    <location>
        <begin position="82"/>
        <end position="173"/>
    </location>
</feature>
<comment type="caution">
    <text evidence="3">The sequence shown here is derived from an EMBL/GenBank/DDBJ whole genome shotgun (WGS) entry which is preliminary data.</text>
</comment>